<keyword evidence="2 5" id="KW-0812">Transmembrane</keyword>
<keyword evidence="6" id="KW-0489">Methyltransferase</keyword>
<gene>
    <name evidence="6" type="ORF">LVJ77_02835</name>
</gene>
<reference evidence="6" key="2">
    <citation type="submission" date="2024-09" db="EMBL/GenBank/DDBJ databases">
        <authorList>
            <person name="Veyrier F.J."/>
        </authorList>
    </citation>
    <scope>NUCLEOTIDE SEQUENCE</scope>
    <source>
        <strain evidence="6">17694</strain>
    </source>
</reference>
<accession>A0A8T9MWI2</accession>
<evidence type="ECO:0000256" key="4">
    <source>
        <dbReference type="ARBA" id="ARBA00023136"/>
    </source>
</evidence>
<keyword evidence="6" id="KW-0808">Transferase</keyword>
<organism evidence="6 7">
    <name type="scientific">Conchiformibius kuhniae</name>
    <dbReference type="NCBI Taxonomy" id="211502"/>
    <lineage>
        <taxon>Bacteria</taxon>
        <taxon>Pseudomonadati</taxon>
        <taxon>Pseudomonadota</taxon>
        <taxon>Betaproteobacteria</taxon>
        <taxon>Neisseriales</taxon>
        <taxon>Neisseriaceae</taxon>
        <taxon>Conchiformibius</taxon>
    </lineage>
</organism>
<keyword evidence="7" id="KW-1185">Reference proteome</keyword>
<keyword evidence="3 5" id="KW-1133">Transmembrane helix</keyword>
<dbReference type="PANTHER" id="PTHR43847">
    <property type="entry name" value="BLL3993 PROTEIN"/>
    <property type="match status" value="1"/>
</dbReference>
<sequence length="172" mass="19502">MITLCFALIFIIRLYTLSVSKRNEQALLAAGAAEHGANTSQLLATVHIAYYFSALLESYLRGASFDGTSLFGLLLTGSALAVLFYVIRALGEIWTVKIYIHPQHQLKQSWLFRRVRHPNYFLNIIPELIGIAFLCHAWTTLSFGLPLYGLVLARRIKQEEHAMRHLRVQETA</sequence>
<evidence type="ECO:0000256" key="3">
    <source>
        <dbReference type="ARBA" id="ARBA00022989"/>
    </source>
</evidence>
<dbReference type="AlphaFoldDB" id="A0A8T9MWI2"/>
<evidence type="ECO:0000313" key="6">
    <source>
        <dbReference type="EMBL" id="UOP05195.1"/>
    </source>
</evidence>
<dbReference type="KEGG" id="ckh:LVJ77_02835"/>
<feature type="transmembrane region" description="Helical" evidence="5">
    <location>
        <begin position="67"/>
        <end position="87"/>
    </location>
</feature>
<protein>
    <submittedName>
        <fullName evidence="6">Isoprenylcysteine carboxyl methyltransferase family protein</fullName>
    </submittedName>
</protein>
<comment type="subcellular location">
    <subcellularLocation>
        <location evidence="1">Membrane</location>
        <topology evidence="1">Multi-pass membrane protein</topology>
    </subcellularLocation>
</comment>
<dbReference type="GO" id="GO:0032259">
    <property type="term" value="P:methylation"/>
    <property type="evidence" value="ECO:0007669"/>
    <property type="project" value="UniProtKB-KW"/>
</dbReference>
<dbReference type="InterPro" id="IPR052527">
    <property type="entry name" value="Metal_cation-efflux_comp"/>
</dbReference>
<dbReference type="RefSeq" id="WP_027008713.1">
    <property type="nucleotide sequence ID" value="NZ_CP091521.1"/>
</dbReference>
<dbReference type="PANTHER" id="PTHR43847:SF1">
    <property type="entry name" value="BLL3993 PROTEIN"/>
    <property type="match status" value="1"/>
</dbReference>
<dbReference type="EMBL" id="CP091521">
    <property type="protein sequence ID" value="UOP05195.1"/>
    <property type="molecule type" value="Genomic_DNA"/>
</dbReference>
<keyword evidence="4 5" id="KW-0472">Membrane</keyword>
<evidence type="ECO:0000256" key="2">
    <source>
        <dbReference type="ARBA" id="ARBA00022692"/>
    </source>
</evidence>
<dbReference type="Proteomes" id="UP000831534">
    <property type="component" value="Chromosome"/>
</dbReference>
<dbReference type="Pfam" id="PF04140">
    <property type="entry name" value="ICMT"/>
    <property type="match status" value="1"/>
</dbReference>
<dbReference type="Gene3D" id="1.20.120.1630">
    <property type="match status" value="1"/>
</dbReference>
<proteinExistence type="predicted"/>
<dbReference type="GO" id="GO:0016020">
    <property type="term" value="C:membrane"/>
    <property type="evidence" value="ECO:0007669"/>
    <property type="project" value="UniProtKB-SubCell"/>
</dbReference>
<feature type="transmembrane region" description="Helical" evidence="5">
    <location>
        <begin position="128"/>
        <end position="153"/>
    </location>
</feature>
<evidence type="ECO:0000256" key="5">
    <source>
        <dbReference type="SAM" id="Phobius"/>
    </source>
</evidence>
<evidence type="ECO:0000313" key="7">
    <source>
        <dbReference type="Proteomes" id="UP000831534"/>
    </source>
</evidence>
<dbReference type="InterPro" id="IPR007269">
    <property type="entry name" value="ICMT_MeTrfase"/>
</dbReference>
<name>A0A8T9MWI2_9NEIS</name>
<reference evidence="6" key="1">
    <citation type="journal article" date="2022" name="Res Sq">
        <title>Evolution of multicellular longitudinally dividing oral cavity symbionts (Neisseriaceae).</title>
        <authorList>
            <person name="Nyongesa S."/>
            <person name="Weber P."/>
            <person name="Bernet E."/>
            <person name="Pullido F."/>
            <person name="Nieckarz M."/>
            <person name="Delaby M."/>
            <person name="Nieves C."/>
            <person name="Viehboeck T."/>
            <person name="Krause N."/>
            <person name="Rivera-Millot A."/>
            <person name="Nakamura A."/>
            <person name="Vischer N."/>
            <person name="VanNieuwenhze M."/>
            <person name="Brun Y."/>
            <person name="Cava F."/>
            <person name="Bulgheresi S."/>
            <person name="Veyrier F."/>
        </authorList>
    </citation>
    <scope>NUCLEOTIDE SEQUENCE</scope>
    <source>
        <strain evidence="6">17694</strain>
    </source>
</reference>
<dbReference type="GO" id="GO:0004671">
    <property type="term" value="F:protein C-terminal S-isoprenylcysteine carboxyl O-methyltransferase activity"/>
    <property type="evidence" value="ECO:0007669"/>
    <property type="project" value="InterPro"/>
</dbReference>
<evidence type="ECO:0000256" key="1">
    <source>
        <dbReference type="ARBA" id="ARBA00004141"/>
    </source>
</evidence>